<evidence type="ECO:0000256" key="3">
    <source>
        <dbReference type="SAM" id="SignalP"/>
    </source>
</evidence>
<dbReference type="Proteomes" id="UP000515480">
    <property type="component" value="Chromosome"/>
</dbReference>
<dbReference type="AlphaFoldDB" id="A0A7G7VKW8"/>
<feature type="compositionally biased region" description="Basic and acidic residues" evidence="1">
    <location>
        <begin position="401"/>
        <end position="411"/>
    </location>
</feature>
<feature type="compositionally biased region" description="Low complexity" evidence="1">
    <location>
        <begin position="412"/>
        <end position="423"/>
    </location>
</feature>
<dbReference type="Pfam" id="PF04536">
    <property type="entry name" value="TPM_phosphatase"/>
    <property type="match status" value="2"/>
</dbReference>
<keyword evidence="2" id="KW-0812">Transmembrane</keyword>
<dbReference type="RefSeq" id="WP_185980699.1">
    <property type="nucleotide sequence ID" value="NZ_CP060204.1"/>
</dbReference>
<evidence type="ECO:0000313" key="5">
    <source>
        <dbReference type="EMBL" id="QNH54761.1"/>
    </source>
</evidence>
<feature type="domain" description="TPM" evidence="4">
    <location>
        <begin position="203"/>
        <end position="323"/>
    </location>
</feature>
<reference evidence="5 6" key="1">
    <citation type="submission" date="2020-07" db="EMBL/GenBank/DDBJ databases">
        <title>Complete genome and description of Selenomonas timonensis sp. nov., a new bacterium isolated from a gingivitis subject.</title>
        <authorList>
            <person name="Antezack A."/>
        </authorList>
    </citation>
    <scope>NUCLEOTIDE SEQUENCE [LARGE SCALE GENOMIC DNA]</scope>
    <source>
        <strain evidence="5 6">Marseille-Q3039</strain>
    </source>
</reference>
<organism evidence="5 6">
    <name type="scientific">Selenomonas timonae</name>
    <dbReference type="NCBI Taxonomy" id="2754044"/>
    <lineage>
        <taxon>Bacteria</taxon>
        <taxon>Bacillati</taxon>
        <taxon>Bacillota</taxon>
        <taxon>Negativicutes</taxon>
        <taxon>Selenomonadales</taxon>
        <taxon>Selenomonadaceae</taxon>
        <taxon>Selenomonas</taxon>
    </lineage>
</organism>
<dbReference type="KEGG" id="stim:H1B31_02020"/>
<feature type="signal peptide" evidence="3">
    <location>
        <begin position="1"/>
        <end position="26"/>
    </location>
</feature>
<feature type="transmembrane region" description="Helical" evidence="2">
    <location>
        <begin position="340"/>
        <end position="362"/>
    </location>
</feature>
<evidence type="ECO:0000313" key="6">
    <source>
        <dbReference type="Proteomes" id="UP000515480"/>
    </source>
</evidence>
<dbReference type="EMBL" id="CP060204">
    <property type="protein sequence ID" value="QNH54761.1"/>
    <property type="molecule type" value="Genomic_DNA"/>
</dbReference>
<keyword evidence="2" id="KW-0472">Membrane</keyword>
<name>A0A7G7VKW8_9FIRM</name>
<dbReference type="Gene3D" id="3.10.310.50">
    <property type="match status" value="2"/>
</dbReference>
<protein>
    <submittedName>
        <fullName evidence="5">TPM domain-containing protein</fullName>
    </submittedName>
</protein>
<feature type="domain" description="TPM" evidence="4">
    <location>
        <begin position="41"/>
        <end position="154"/>
    </location>
</feature>
<keyword evidence="6" id="KW-1185">Reference proteome</keyword>
<accession>A0A7G7VKW8</accession>
<feature type="region of interest" description="Disordered" evidence="1">
    <location>
        <begin position="401"/>
        <end position="436"/>
    </location>
</feature>
<feature type="chain" id="PRO_5038401992" evidence="3">
    <location>
        <begin position="27"/>
        <end position="436"/>
    </location>
</feature>
<dbReference type="InterPro" id="IPR007621">
    <property type="entry name" value="TPM_dom"/>
</dbReference>
<evidence type="ECO:0000256" key="2">
    <source>
        <dbReference type="SAM" id="Phobius"/>
    </source>
</evidence>
<dbReference type="PANTHER" id="PTHR30373:SF2">
    <property type="entry name" value="UPF0603 PROTEIN YGCG"/>
    <property type="match status" value="1"/>
</dbReference>
<gene>
    <name evidence="5" type="ORF">H1B31_02020</name>
</gene>
<evidence type="ECO:0000259" key="4">
    <source>
        <dbReference type="Pfam" id="PF04536"/>
    </source>
</evidence>
<dbReference type="PANTHER" id="PTHR30373">
    <property type="entry name" value="UPF0603 PROTEIN YGCG"/>
    <property type="match status" value="1"/>
</dbReference>
<sequence>MMNEMKYGRSTLLALLLLCLSIFVLAVPKAADAAGIGNARVIDEMNLLSDAEVQKLDAQLAAVERTHRIRILAAIVGDWKDKPLKPLAENIIKTIAPGGEHGAVLLLLSPENKTYYVATDARLATRITDEGIEHLTEKFLPAFESKKYADMFTAFGQVAGEMLTYYEKEGKPFTSGGALSAVARAVAAGGTQTGDAGLGTVRVVDESDLITDAEEQALDAKLAAYEQAHGIRILIGTVKNTHKQVLGKVANAVVDRIADGGANGTIVLLLAPKERDFYISTDNKMRVRITDDDGIEHLAGQFVPSLKENKYAEGFTAFAAAVDEMVTYYEKEGKPFNPDAFLLTIVTLVGALIPAAIVYWFILANLSDSMFSVRSAHEADDYVERGSFRLTHREDVFLRTTESRETKHKETSSSSSGSYISTSSRDESHGGGGGKY</sequence>
<proteinExistence type="predicted"/>
<keyword evidence="3" id="KW-0732">Signal</keyword>
<evidence type="ECO:0000256" key="1">
    <source>
        <dbReference type="SAM" id="MobiDB-lite"/>
    </source>
</evidence>
<keyword evidence="2" id="KW-1133">Transmembrane helix</keyword>